<evidence type="ECO:0000313" key="6">
    <source>
        <dbReference type="EMBL" id="CAF1670299.1"/>
    </source>
</evidence>
<dbReference type="SMART" id="SM00360">
    <property type="entry name" value="RRM"/>
    <property type="match status" value="2"/>
</dbReference>
<accession>A0A816G7Y9</accession>
<comment type="caution">
    <text evidence="6">The sequence shown here is derived from an EMBL/GenBank/DDBJ whole genome shotgun (WGS) entry which is preliminary data.</text>
</comment>
<evidence type="ECO:0000256" key="1">
    <source>
        <dbReference type="ARBA" id="ARBA00022737"/>
    </source>
</evidence>
<dbReference type="EMBL" id="CAJNOW010019060">
    <property type="protein sequence ID" value="CAF1670299.1"/>
    <property type="molecule type" value="Genomic_DNA"/>
</dbReference>
<dbReference type="Proteomes" id="UP000663834">
    <property type="component" value="Unassembled WGS sequence"/>
</dbReference>
<evidence type="ECO:0000313" key="7">
    <source>
        <dbReference type="EMBL" id="CAF3941515.1"/>
    </source>
</evidence>
<dbReference type="Proteomes" id="UP000681720">
    <property type="component" value="Unassembled WGS sequence"/>
</dbReference>
<feature type="domain" description="RRM" evidence="5">
    <location>
        <begin position="4"/>
        <end position="80"/>
    </location>
</feature>
<dbReference type="InterPro" id="IPR035979">
    <property type="entry name" value="RBD_domain_sf"/>
</dbReference>
<evidence type="ECO:0000313" key="8">
    <source>
        <dbReference type="Proteomes" id="UP000663834"/>
    </source>
</evidence>
<dbReference type="EMBL" id="CAJOBJ010002811">
    <property type="protein sequence ID" value="CAF3941515.1"/>
    <property type="molecule type" value="Genomic_DNA"/>
</dbReference>
<dbReference type="PANTHER" id="PTHR48032">
    <property type="entry name" value="RNA-BINDING PROTEIN MUSASHI HOMOLOG RBP6"/>
    <property type="match status" value="1"/>
</dbReference>
<feature type="domain" description="RRM" evidence="5">
    <location>
        <begin position="94"/>
        <end position="160"/>
    </location>
</feature>
<dbReference type="InterPro" id="IPR012677">
    <property type="entry name" value="Nucleotide-bd_a/b_plait_sf"/>
</dbReference>
<dbReference type="SUPFAM" id="SSF54928">
    <property type="entry name" value="RNA-binding domain, RBD"/>
    <property type="match status" value="2"/>
</dbReference>
<dbReference type="Gene3D" id="3.30.70.330">
    <property type="match status" value="2"/>
</dbReference>
<protein>
    <recommendedName>
        <fullName evidence="5">RRM domain-containing protein</fullName>
    </recommendedName>
</protein>
<keyword evidence="1" id="KW-0677">Repeat</keyword>
<gene>
    <name evidence="7" type="ORF">GIL414_LOCUS8608</name>
    <name evidence="6" type="ORF">KQP761_LOCUS34118</name>
</gene>
<evidence type="ECO:0000256" key="4">
    <source>
        <dbReference type="SAM" id="MobiDB-lite"/>
    </source>
</evidence>
<sequence length="350" mass="41141">MVDRQVFVGNLCNISNDVLRTYCESYGSLSELSINRDKENNVYHCFAFVTFQFTRSTSEFMSNRPHIISGEEVFVKRALPRTTSSIPERLIVTNRLILQDLHKYNKQLVRSYFQKFGFIKKIDTEYGFIDFEDYDDVDRVLLARPHYIRDKEIVVTKFVPTEQKDNLDNAFIRSSPHRLSATHNRRHTNKNEEHDRTIRASTDTIKISCSKKGEKNSCNITLNTKQSDRDGNENEEMISNYLNDPYEHLEEEFQEYKKAKEIEICTLRMDLERTKKQLIGITQEKLDVLIKNQKCFHNELMLRLSSNDAPVHIQTIENQLPSTPDQITKKRKLETSSPSSSIHREYDYYS</sequence>
<feature type="region of interest" description="Disordered" evidence="4">
    <location>
        <begin position="322"/>
        <end position="350"/>
    </location>
</feature>
<evidence type="ECO:0000259" key="5">
    <source>
        <dbReference type="PROSITE" id="PS50102"/>
    </source>
</evidence>
<name>A0A816G7Y9_9BILA</name>
<dbReference type="Pfam" id="PF00076">
    <property type="entry name" value="RRM_1"/>
    <property type="match status" value="1"/>
</dbReference>
<proteinExistence type="predicted"/>
<evidence type="ECO:0000256" key="3">
    <source>
        <dbReference type="PROSITE-ProRule" id="PRU00176"/>
    </source>
</evidence>
<evidence type="ECO:0000256" key="2">
    <source>
        <dbReference type="ARBA" id="ARBA00022884"/>
    </source>
</evidence>
<dbReference type="OrthoDB" id="439808at2759"/>
<dbReference type="PANTHER" id="PTHR48032:SF6">
    <property type="entry name" value="RNA-BINDING (RRM_RBD_RNP MOTIFS) FAMILY PROTEIN"/>
    <property type="match status" value="1"/>
</dbReference>
<dbReference type="AlphaFoldDB" id="A0A816G7Y9"/>
<keyword evidence="2 3" id="KW-0694">RNA-binding</keyword>
<dbReference type="PROSITE" id="PS50102">
    <property type="entry name" value="RRM"/>
    <property type="match status" value="2"/>
</dbReference>
<organism evidence="6 8">
    <name type="scientific">Rotaria magnacalcarata</name>
    <dbReference type="NCBI Taxonomy" id="392030"/>
    <lineage>
        <taxon>Eukaryota</taxon>
        <taxon>Metazoa</taxon>
        <taxon>Spiralia</taxon>
        <taxon>Gnathifera</taxon>
        <taxon>Rotifera</taxon>
        <taxon>Eurotatoria</taxon>
        <taxon>Bdelloidea</taxon>
        <taxon>Philodinida</taxon>
        <taxon>Philodinidae</taxon>
        <taxon>Rotaria</taxon>
    </lineage>
</organism>
<dbReference type="GO" id="GO:0003729">
    <property type="term" value="F:mRNA binding"/>
    <property type="evidence" value="ECO:0007669"/>
    <property type="project" value="TreeGrafter"/>
</dbReference>
<dbReference type="GO" id="GO:0006417">
    <property type="term" value="P:regulation of translation"/>
    <property type="evidence" value="ECO:0007669"/>
    <property type="project" value="TreeGrafter"/>
</dbReference>
<reference evidence="6" key="1">
    <citation type="submission" date="2021-02" db="EMBL/GenBank/DDBJ databases">
        <authorList>
            <person name="Nowell W R."/>
        </authorList>
    </citation>
    <scope>NUCLEOTIDE SEQUENCE</scope>
</reference>
<dbReference type="InterPro" id="IPR000504">
    <property type="entry name" value="RRM_dom"/>
</dbReference>